<dbReference type="RefSeq" id="WP_206681573.1">
    <property type="nucleotide sequence ID" value="NZ_JBHSXS010000061.1"/>
</dbReference>
<gene>
    <name evidence="3" type="ORF">ACFQKB_44245</name>
</gene>
<evidence type="ECO:0000313" key="3">
    <source>
        <dbReference type="EMBL" id="MFC6886840.1"/>
    </source>
</evidence>
<accession>A0ABW2D0K7</accession>
<dbReference type="Pfam" id="PF01464">
    <property type="entry name" value="SLT"/>
    <property type="match status" value="1"/>
</dbReference>
<proteinExistence type="predicted"/>
<feature type="region of interest" description="Disordered" evidence="1">
    <location>
        <begin position="29"/>
        <end position="56"/>
    </location>
</feature>
<reference evidence="4" key="1">
    <citation type="journal article" date="2019" name="Int. J. Syst. Evol. Microbiol.">
        <title>The Global Catalogue of Microorganisms (GCM) 10K type strain sequencing project: providing services to taxonomists for standard genome sequencing and annotation.</title>
        <authorList>
            <consortium name="The Broad Institute Genomics Platform"/>
            <consortium name="The Broad Institute Genome Sequencing Center for Infectious Disease"/>
            <person name="Wu L."/>
            <person name="Ma J."/>
        </authorList>
    </citation>
    <scope>NUCLEOTIDE SEQUENCE [LARGE SCALE GENOMIC DNA]</scope>
    <source>
        <strain evidence="4">JCM 3369</strain>
    </source>
</reference>
<keyword evidence="4" id="KW-1185">Reference proteome</keyword>
<feature type="domain" description="Transglycosylase SLT" evidence="2">
    <location>
        <begin position="67"/>
        <end position="182"/>
    </location>
</feature>
<protein>
    <submittedName>
        <fullName evidence="3">Transglycosylase SLT domain-containing protein</fullName>
    </submittedName>
</protein>
<evidence type="ECO:0000256" key="1">
    <source>
        <dbReference type="SAM" id="MobiDB-lite"/>
    </source>
</evidence>
<sequence length="214" mass="23661">MAERERRWGWMAVPLAAVALWAVTCGKNDPDGDGRSGRPGASGSPTASKTKKLGERDPARFAGDVRRYAKKAGVSARLLMTILYNEADKPHDPELERAWQKFKRDAAFGIANMHRAAFDEAKRGRFADRRWEELPDDPSLAVEAAAWYLHDLARALPAARSDAYTRNELLAMGYNAGAGNMRAFARGVAPGRDARSYLERFRENGPAAEKALRS</sequence>
<evidence type="ECO:0000259" key="2">
    <source>
        <dbReference type="Pfam" id="PF01464"/>
    </source>
</evidence>
<name>A0ABW2D0K7_9ACTN</name>
<evidence type="ECO:0000313" key="4">
    <source>
        <dbReference type="Proteomes" id="UP001596380"/>
    </source>
</evidence>
<dbReference type="Proteomes" id="UP001596380">
    <property type="component" value="Unassembled WGS sequence"/>
</dbReference>
<dbReference type="Gene3D" id="1.10.530.10">
    <property type="match status" value="1"/>
</dbReference>
<comment type="caution">
    <text evidence="3">The sequence shown here is derived from an EMBL/GenBank/DDBJ whole genome shotgun (WGS) entry which is preliminary data.</text>
</comment>
<dbReference type="InterPro" id="IPR008258">
    <property type="entry name" value="Transglycosylase_SLT_dom_1"/>
</dbReference>
<dbReference type="EMBL" id="JBHSXS010000061">
    <property type="protein sequence ID" value="MFC6886840.1"/>
    <property type="molecule type" value="Genomic_DNA"/>
</dbReference>
<organism evidence="3 4">
    <name type="scientific">Actinomadura yumaensis</name>
    <dbReference type="NCBI Taxonomy" id="111807"/>
    <lineage>
        <taxon>Bacteria</taxon>
        <taxon>Bacillati</taxon>
        <taxon>Actinomycetota</taxon>
        <taxon>Actinomycetes</taxon>
        <taxon>Streptosporangiales</taxon>
        <taxon>Thermomonosporaceae</taxon>
        <taxon>Actinomadura</taxon>
    </lineage>
</organism>
<dbReference type="InterPro" id="IPR023346">
    <property type="entry name" value="Lysozyme-like_dom_sf"/>
</dbReference>
<dbReference type="SUPFAM" id="SSF53955">
    <property type="entry name" value="Lysozyme-like"/>
    <property type="match status" value="1"/>
</dbReference>